<reference evidence="3" key="1">
    <citation type="journal article" date="2018" name="Nat. Microbiol.">
        <title>Leveraging single-cell genomics to expand the fungal tree of life.</title>
        <authorList>
            <person name="Ahrendt S.R."/>
            <person name="Quandt C.A."/>
            <person name="Ciobanu D."/>
            <person name="Clum A."/>
            <person name="Salamov A."/>
            <person name="Andreopoulos B."/>
            <person name="Cheng J.F."/>
            <person name="Woyke T."/>
            <person name="Pelin A."/>
            <person name="Henrissat B."/>
            <person name="Reynolds N.K."/>
            <person name="Benny G.L."/>
            <person name="Smith M.E."/>
            <person name="James T.Y."/>
            <person name="Grigoriev I.V."/>
        </authorList>
    </citation>
    <scope>NUCLEOTIDE SEQUENCE [LARGE SCALE GENOMIC DNA]</scope>
</reference>
<dbReference type="EMBL" id="KZ994198">
    <property type="protein sequence ID" value="RKO93536.1"/>
    <property type="molecule type" value="Genomic_DNA"/>
</dbReference>
<evidence type="ECO:0000256" key="1">
    <source>
        <dbReference type="SAM" id="MobiDB-lite"/>
    </source>
</evidence>
<feature type="region of interest" description="Disordered" evidence="1">
    <location>
        <begin position="453"/>
        <end position="508"/>
    </location>
</feature>
<organism evidence="2 3">
    <name type="scientific">Blyttiomyces helicus</name>
    <dbReference type="NCBI Taxonomy" id="388810"/>
    <lineage>
        <taxon>Eukaryota</taxon>
        <taxon>Fungi</taxon>
        <taxon>Fungi incertae sedis</taxon>
        <taxon>Chytridiomycota</taxon>
        <taxon>Chytridiomycota incertae sedis</taxon>
        <taxon>Chytridiomycetes</taxon>
        <taxon>Chytridiomycetes incertae sedis</taxon>
        <taxon>Blyttiomyces</taxon>
    </lineage>
</organism>
<keyword evidence="3" id="KW-1185">Reference proteome</keyword>
<feature type="region of interest" description="Disordered" evidence="1">
    <location>
        <begin position="212"/>
        <end position="233"/>
    </location>
</feature>
<evidence type="ECO:0000313" key="2">
    <source>
        <dbReference type="EMBL" id="RKO93536.1"/>
    </source>
</evidence>
<proteinExistence type="predicted"/>
<accession>A0A4P9WRJ0</accession>
<evidence type="ECO:0000313" key="3">
    <source>
        <dbReference type="Proteomes" id="UP000269721"/>
    </source>
</evidence>
<feature type="compositionally biased region" description="Low complexity" evidence="1">
    <location>
        <begin position="479"/>
        <end position="493"/>
    </location>
</feature>
<gene>
    <name evidence="2" type="ORF">BDK51DRAFT_30003</name>
</gene>
<sequence length="508" mass="55080">MSVDVLPYCLNEVRNVWQLQKDNPHLDRETPKSQTKWSLFATTTPDTTRQQSFQDFRLRRAALLCLATFLSTMKVSSSFEMSVASSSETGGTVWGSLSEEWADDADAGGSHSSQSHEFHVVSLKLSNLQSVLATASRVDGLYAPARPRQRSSEDAPDAAVNSLCSRRVSKVDDVGDLLLFVAAIDSCWTEFAGGKYSTLRRDGLEGSCTEPVEAEEAEFRSTSSKKGHDGWDGDVGLVRDVEAAQRLEKARAPVERHPPAFGGQVEEADGLRSLSTAPMPEGRAEVGKREVDEHLTGGDLHPLSSHASRGGILGETHQGTCINVARGPQNATEQLERDVRPGVSRCGGSWRQHRHVGPHRREDIVFLRWAFRAEVWKRVERKPSRACCVGVDDVAVRIFGVGSAQRGGEKVGAELDCSASVVSIGSGNKRMTARLVRENRHGIVASWPDGEEGMVRLGGSEGGDQPAPPPSPLLRFAGAPSLSASTLPSSSLRRGLDPRPPLLFDCSR</sequence>
<name>A0A4P9WRJ0_9FUNG</name>
<protein>
    <submittedName>
        <fullName evidence="2">Uncharacterized protein</fullName>
    </submittedName>
</protein>
<dbReference type="Proteomes" id="UP000269721">
    <property type="component" value="Unassembled WGS sequence"/>
</dbReference>
<dbReference type="AlphaFoldDB" id="A0A4P9WRJ0"/>